<dbReference type="Pfam" id="PF12937">
    <property type="entry name" value="F-box-like"/>
    <property type="match status" value="1"/>
</dbReference>
<dbReference type="Gene3D" id="1.20.1280.50">
    <property type="match status" value="1"/>
</dbReference>
<evidence type="ECO:0000259" key="1">
    <source>
        <dbReference type="PROSITE" id="PS50181"/>
    </source>
</evidence>
<dbReference type="InterPro" id="IPR001810">
    <property type="entry name" value="F-box_dom"/>
</dbReference>
<sequence length="538" mass="59378">MAALRAAVIPHFESVHAHLRLSLACRAPVNRLPVDVLLTVFAFLPLPNLITVSHVCFHWRSITLDTPTLWGNSVHIAGLRHRLLRYVLTRAKATLLDIFLSGIYGPSAKVQDYISLIAHSMSHSNRLHLEGYAIGNRSVSLHLDFSEGVSCLSSLAIIWASHTTPDWTSSIRTPLTLSIALPNDLSTSNPFASLHHIQLRGVTGGEHFETLLCLSPLRTLDFEVPAMFPLSMILSIIQGSPTLQDVTLAFSNTKRADEAHPWRDTSPEAWLAQHGLIVTALMNLVMTGDGRHGLYARSTIASVVDTSSIRYVSAKLDALSPLGPALLSETDRPTRFQCHLVDVLAEDARGFTRRVQLTSDRGVEHLHPPMLNLKNIVTLDILIECWDLISGPLDCLEHLQLYGQPGELSRVRPTPKVYPALRTVTLELCAESIGWGSRAPPRPSVHWLIAMSAAFVGVRISGYSRPLERLTVLTPANCKKAYVVRDGAFPFSRFQLQQRGWGNTYLSDDSDDPGDDWTSGWEVPGVDWGVGWNLPSVP</sequence>
<dbReference type="Proteomes" id="UP000077266">
    <property type="component" value="Unassembled WGS sequence"/>
</dbReference>
<protein>
    <recommendedName>
        <fullName evidence="1">F-box domain-containing protein</fullName>
    </recommendedName>
</protein>
<accession>A0A165MV02</accession>
<name>A0A165MV02_EXIGL</name>
<dbReference type="InParanoid" id="A0A165MV02"/>
<organism evidence="2 3">
    <name type="scientific">Exidia glandulosa HHB12029</name>
    <dbReference type="NCBI Taxonomy" id="1314781"/>
    <lineage>
        <taxon>Eukaryota</taxon>
        <taxon>Fungi</taxon>
        <taxon>Dikarya</taxon>
        <taxon>Basidiomycota</taxon>
        <taxon>Agaricomycotina</taxon>
        <taxon>Agaricomycetes</taxon>
        <taxon>Auriculariales</taxon>
        <taxon>Exidiaceae</taxon>
        <taxon>Exidia</taxon>
    </lineage>
</organism>
<proteinExistence type="predicted"/>
<evidence type="ECO:0000313" key="2">
    <source>
        <dbReference type="EMBL" id="KZV99800.1"/>
    </source>
</evidence>
<dbReference type="SUPFAM" id="SSF81383">
    <property type="entry name" value="F-box domain"/>
    <property type="match status" value="1"/>
</dbReference>
<dbReference type="OrthoDB" id="3266451at2759"/>
<keyword evidence="3" id="KW-1185">Reference proteome</keyword>
<dbReference type="EMBL" id="KV425906">
    <property type="protein sequence ID" value="KZV99800.1"/>
    <property type="molecule type" value="Genomic_DNA"/>
</dbReference>
<evidence type="ECO:0000313" key="3">
    <source>
        <dbReference type="Proteomes" id="UP000077266"/>
    </source>
</evidence>
<reference evidence="2 3" key="1">
    <citation type="journal article" date="2016" name="Mol. Biol. Evol.">
        <title>Comparative Genomics of Early-Diverging Mushroom-Forming Fungi Provides Insights into the Origins of Lignocellulose Decay Capabilities.</title>
        <authorList>
            <person name="Nagy L.G."/>
            <person name="Riley R."/>
            <person name="Tritt A."/>
            <person name="Adam C."/>
            <person name="Daum C."/>
            <person name="Floudas D."/>
            <person name="Sun H."/>
            <person name="Yadav J.S."/>
            <person name="Pangilinan J."/>
            <person name="Larsson K.H."/>
            <person name="Matsuura K."/>
            <person name="Barry K."/>
            <person name="Labutti K."/>
            <person name="Kuo R."/>
            <person name="Ohm R.A."/>
            <person name="Bhattacharya S.S."/>
            <person name="Shirouzu T."/>
            <person name="Yoshinaga Y."/>
            <person name="Martin F.M."/>
            <person name="Grigoriev I.V."/>
            <person name="Hibbett D.S."/>
        </authorList>
    </citation>
    <scope>NUCLEOTIDE SEQUENCE [LARGE SCALE GENOMIC DNA]</scope>
    <source>
        <strain evidence="2 3">HHB12029</strain>
    </source>
</reference>
<dbReference type="AlphaFoldDB" id="A0A165MV02"/>
<gene>
    <name evidence="2" type="ORF">EXIGLDRAFT_762263</name>
</gene>
<dbReference type="InterPro" id="IPR036047">
    <property type="entry name" value="F-box-like_dom_sf"/>
</dbReference>
<dbReference type="PROSITE" id="PS50181">
    <property type="entry name" value="FBOX"/>
    <property type="match status" value="1"/>
</dbReference>
<feature type="domain" description="F-box" evidence="1">
    <location>
        <begin position="26"/>
        <end position="73"/>
    </location>
</feature>